<organism evidence="1 2">
    <name type="scientific">Hydrogenophaga taeniospiralis CCUG 15921</name>
    <dbReference type="NCBI Taxonomy" id="1281780"/>
    <lineage>
        <taxon>Bacteria</taxon>
        <taxon>Pseudomonadati</taxon>
        <taxon>Pseudomonadota</taxon>
        <taxon>Betaproteobacteria</taxon>
        <taxon>Burkholderiales</taxon>
        <taxon>Comamonadaceae</taxon>
        <taxon>Hydrogenophaga</taxon>
    </lineage>
</organism>
<dbReference type="Proteomes" id="UP001152876">
    <property type="component" value="Unassembled WGS sequence"/>
</dbReference>
<sequence length="163" mass="17248">MSLSSVETGQGGHFIPLSAWPGWTETMRQASRAHRMGQVLQALAFYRLALGMAREGLAAGREPDADACLSALVCSSRCLSALQADEGSSALAAEVLADAHLALLGLIHREPAGSAWRKAAVWHSHETHTALLEHWQAHGADPAIERALRAGCLVLCTPSAAVH</sequence>
<dbReference type="AlphaFoldDB" id="A0A9X4NR61"/>
<evidence type="ECO:0000313" key="2">
    <source>
        <dbReference type="Proteomes" id="UP001152876"/>
    </source>
</evidence>
<dbReference type="OrthoDB" id="5588378at2"/>
<accession>A0A9X4NR61</accession>
<gene>
    <name evidence="1" type="ORF">H010_11399</name>
</gene>
<comment type="caution">
    <text evidence="1">The sequence shown here is derived from an EMBL/GenBank/DDBJ whole genome shotgun (WGS) entry which is preliminary data.</text>
</comment>
<keyword evidence="2" id="KW-1185">Reference proteome</keyword>
<dbReference type="RefSeq" id="WP_068176383.1">
    <property type="nucleotide sequence ID" value="NZ_AOGK01000009.1"/>
</dbReference>
<dbReference type="EMBL" id="AOGK01000009">
    <property type="protein sequence ID" value="MDG5975862.1"/>
    <property type="molecule type" value="Genomic_DNA"/>
</dbReference>
<evidence type="ECO:0000313" key="1">
    <source>
        <dbReference type="EMBL" id="MDG5975862.1"/>
    </source>
</evidence>
<proteinExistence type="predicted"/>
<name>A0A9X4NR61_9BURK</name>
<reference evidence="1" key="1">
    <citation type="submission" date="2013-01" db="EMBL/GenBank/DDBJ databases">
        <title>Genome draft of Hydrogenophaga taeniospiralis 2K1.</title>
        <authorList>
            <person name="Gomila M."/>
            <person name="Lalucat J."/>
        </authorList>
    </citation>
    <scope>NUCLEOTIDE SEQUENCE</scope>
    <source>
        <strain evidence="1">CCUG 15921</strain>
    </source>
</reference>
<protein>
    <submittedName>
        <fullName evidence="1">Uncharacterized protein</fullName>
    </submittedName>
</protein>